<dbReference type="OrthoDB" id="9970818at2"/>
<sequence>MPDADGFRIDIACADQPRESDPCAVRDGSAAAANGVCVTCARNTGPAEAEPPGYPTPELESATGAARTATEQTRDALKQAMKNLGIKPGQLPTSPDTIYAHFSQMNDQIATFHAARRIAENQALLSSRAVEQIRALYVDYDAKHPATQEEQQP</sequence>
<gene>
    <name evidence="2" type="ORF">A5635_21745</name>
</gene>
<dbReference type="EMBL" id="LZLR01000093">
    <property type="protein sequence ID" value="OBK22542.1"/>
    <property type="molecule type" value="Genomic_DNA"/>
</dbReference>
<reference evidence="2 3" key="1">
    <citation type="submission" date="2016-06" db="EMBL/GenBank/DDBJ databases">
        <authorList>
            <person name="Kjaerup R.B."/>
            <person name="Dalgaard T.S."/>
            <person name="Juul-Madsen H.R."/>
        </authorList>
    </citation>
    <scope>NUCLEOTIDE SEQUENCE [LARGE SCALE GENOMIC DNA]</scope>
    <source>
        <strain evidence="2 3">1245335.1</strain>
    </source>
</reference>
<accession>A0A1A3NQF4</accession>
<dbReference type="RefSeq" id="WP_065035542.1">
    <property type="nucleotide sequence ID" value="NZ_LZLR01000093.1"/>
</dbReference>
<dbReference type="AlphaFoldDB" id="A0A1A3NQF4"/>
<organism evidence="2 3">
    <name type="scientific">Mycobacterium asiaticum</name>
    <dbReference type="NCBI Taxonomy" id="1790"/>
    <lineage>
        <taxon>Bacteria</taxon>
        <taxon>Bacillati</taxon>
        <taxon>Actinomycetota</taxon>
        <taxon>Actinomycetes</taxon>
        <taxon>Mycobacteriales</taxon>
        <taxon>Mycobacteriaceae</taxon>
        <taxon>Mycobacterium</taxon>
    </lineage>
</organism>
<evidence type="ECO:0000313" key="2">
    <source>
        <dbReference type="EMBL" id="OBK22542.1"/>
    </source>
</evidence>
<comment type="caution">
    <text evidence="2">The sequence shown here is derived from an EMBL/GenBank/DDBJ whole genome shotgun (WGS) entry which is preliminary data.</text>
</comment>
<proteinExistence type="predicted"/>
<name>A0A1A3NQF4_MYCAS</name>
<feature type="region of interest" description="Disordered" evidence="1">
    <location>
        <begin position="44"/>
        <end position="71"/>
    </location>
</feature>
<protein>
    <submittedName>
        <fullName evidence="2">Uncharacterized protein</fullName>
    </submittedName>
</protein>
<evidence type="ECO:0000313" key="3">
    <source>
        <dbReference type="Proteomes" id="UP000093819"/>
    </source>
</evidence>
<evidence type="ECO:0000256" key="1">
    <source>
        <dbReference type="SAM" id="MobiDB-lite"/>
    </source>
</evidence>
<dbReference type="Proteomes" id="UP000093819">
    <property type="component" value="Unassembled WGS sequence"/>
</dbReference>